<feature type="compositionally biased region" description="Acidic residues" evidence="1">
    <location>
        <begin position="1"/>
        <end position="19"/>
    </location>
</feature>
<accession>A0A0F8YL84</accession>
<evidence type="ECO:0000256" key="1">
    <source>
        <dbReference type="SAM" id="MobiDB-lite"/>
    </source>
</evidence>
<comment type="caution">
    <text evidence="2">The sequence shown here is derived from an EMBL/GenBank/DDBJ whole genome shotgun (WGS) entry which is preliminary data.</text>
</comment>
<feature type="region of interest" description="Disordered" evidence="1">
    <location>
        <begin position="1"/>
        <end position="43"/>
    </location>
</feature>
<gene>
    <name evidence="2" type="ORF">LCGC14_2806220</name>
</gene>
<reference evidence="2" key="1">
    <citation type="journal article" date="2015" name="Nature">
        <title>Complex archaea that bridge the gap between prokaryotes and eukaryotes.</title>
        <authorList>
            <person name="Spang A."/>
            <person name="Saw J.H."/>
            <person name="Jorgensen S.L."/>
            <person name="Zaremba-Niedzwiedzka K."/>
            <person name="Martijn J."/>
            <person name="Lind A.E."/>
            <person name="van Eijk R."/>
            <person name="Schleper C."/>
            <person name="Guy L."/>
            <person name="Ettema T.J."/>
        </authorList>
    </citation>
    <scope>NUCLEOTIDE SEQUENCE</scope>
</reference>
<sequence length="132" mass="14977">SDDEDLSEPEEMSEDDEEVDLSRHHAEINSSSSSDSNSDYDDNCFVHPASGIVAHQPPPLLHREMSEDDEEVDLLRHHAEINSSSDSDSDSDDNCFVHPASGIVAHQPPPLLRRQPYFCRLLTNKCQRRLFY</sequence>
<name>A0A0F8YL84_9ZZZZ</name>
<protein>
    <submittedName>
        <fullName evidence="2">Uncharacterized protein</fullName>
    </submittedName>
</protein>
<evidence type="ECO:0000313" key="2">
    <source>
        <dbReference type="EMBL" id="KKK82157.1"/>
    </source>
</evidence>
<feature type="non-terminal residue" evidence="2">
    <location>
        <position position="1"/>
    </location>
</feature>
<dbReference type="AlphaFoldDB" id="A0A0F8YL84"/>
<proteinExistence type="predicted"/>
<dbReference type="EMBL" id="LAZR01052799">
    <property type="protein sequence ID" value="KKK82157.1"/>
    <property type="molecule type" value="Genomic_DNA"/>
</dbReference>
<organism evidence="2">
    <name type="scientific">marine sediment metagenome</name>
    <dbReference type="NCBI Taxonomy" id="412755"/>
    <lineage>
        <taxon>unclassified sequences</taxon>
        <taxon>metagenomes</taxon>
        <taxon>ecological metagenomes</taxon>
    </lineage>
</organism>